<evidence type="ECO:0000256" key="1">
    <source>
        <dbReference type="PROSITE-ProRule" id="PRU01331"/>
    </source>
</evidence>
<sequence length="704" mass="77473">MGNCQSEPVQVVVEDCLDRSSTAVWDDATAAKWLPKDVHQRFKECLMTGEPTRESDRAVIAEAMFKWARGLGATDFAHWFFPMRGGGGAVGGCVGAFKMDTMIDLEWSSPEANKPFKATLPADRLFQGETDGSSFPNGGLRVTHSAAAFTTWDRSSPPMIVDKVLRIPCSFVTHTGKCIDDKTPLLRSSDAVHREGLRLLTAMGMAKGAKAIHSFLGWEQEFFVVHAAHFKARPDLVNCGRTLIGALPTRNQQMDLNYFGPVPDRVERLMVILKEEMLKMGSPMAVRHNEVAPAQHEMCPIYSVCNASADSNALFMEIANREAGRLGLQVLFHEKPFAGINGSGKHANWSMGTDTGLNFFHPGKDDESRTIYTTAIACLAHGLCQYNELMRCAVAHAGNDHRLGAQEAPPAIISLYPGQGFEAHVDSIIAGGALLGYKAEKKMQSTGCKASMAVEANSEDRNRTAPFPHCGNRFEFRAVGSSQNCSFPVMICNVVMAAGMAHLADQLATGKKLRDCVAEMYKTNRHVIFTGNGYSAEWPEEAKKRGLPNLNTTPKALATFNCAKNKAIFQKLKVYEADETDARAEVMYENYNTTLAIEAKTMIHMMETGILPACAKDLQKYTNCKALVGDREQVYGSIKAGTQKLKEVLSKVPHSIQEEATYYCDVVKPQMVALREVVDTTEGLLESGLYPYPTYETLLYSHHH</sequence>
<dbReference type="Gene3D" id="1.20.120.1560">
    <property type="match status" value="1"/>
</dbReference>
<proteinExistence type="inferred from homology"/>
<dbReference type="Pfam" id="PF12437">
    <property type="entry name" value="GSIII_N"/>
    <property type="match status" value="1"/>
</dbReference>
<dbReference type="InterPro" id="IPR027303">
    <property type="entry name" value="Gln_synth_gly_rich_site"/>
</dbReference>
<reference evidence="4" key="1">
    <citation type="submission" date="2021-02" db="EMBL/GenBank/DDBJ databases">
        <authorList>
            <person name="Dougan E. K."/>
            <person name="Rhodes N."/>
            <person name="Thang M."/>
            <person name="Chan C."/>
        </authorList>
    </citation>
    <scope>NUCLEOTIDE SEQUENCE</scope>
</reference>
<dbReference type="Proteomes" id="UP000654075">
    <property type="component" value="Unassembled WGS sequence"/>
</dbReference>
<dbReference type="OrthoDB" id="415358at2759"/>
<keyword evidence="5" id="KW-1185">Reference proteome</keyword>
<dbReference type="InterPro" id="IPR040577">
    <property type="entry name" value="Gln-synt_C"/>
</dbReference>
<evidence type="ECO:0000313" key="4">
    <source>
        <dbReference type="EMBL" id="CAE8631461.1"/>
    </source>
</evidence>
<evidence type="ECO:0000256" key="2">
    <source>
        <dbReference type="RuleBase" id="RU000384"/>
    </source>
</evidence>
<dbReference type="InterPro" id="IPR022147">
    <property type="entry name" value="GSIII_N"/>
</dbReference>
<comment type="caution">
    <text evidence="4">The sequence shown here is derived from an EMBL/GenBank/DDBJ whole genome shotgun (WGS) entry which is preliminary data.</text>
</comment>
<dbReference type="GO" id="GO:0004356">
    <property type="term" value="F:glutamine synthetase activity"/>
    <property type="evidence" value="ECO:0007669"/>
    <property type="project" value="InterPro"/>
</dbReference>
<evidence type="ECO:0000313" key="5">
    <source>
        <dbReference type="Proteomes" id="UP000654075"/>
    </source>
</evidence>
<accession>A0A813H1C6</accession>
<dbReference type="Pfam" id="PF00120">
    <property type="entry name" value="Gln-synt_C"/>
    <property type="match status" value="1"/>
</dbReference>
<protein>
    <recommendedName>
        <fullName evidence="3">GS catalytic domain-containing protein</fullName>
    </recommendedName>
</protein>
<comment type="similarity">
    <text evidence="1 2">Belongs to the glutamine synthetase family.</text>
</comment>
<dbReference type="SMART" id="SM01230">
    <property type="entry name" value="Gln-synt_C"/>
    <property type="match status" value="1"/>
</dbReference>
<gene>
    <name evidence="4" type="ORF">PGLA1383_LOCUS47570</name>
</gene>
<feature type="domain" description="GS catalytic" evidence="3">
    <location>
        <begin position="193"/>
        <end position="610"/>
    </location>
</feature>
<dbReference type="Gene3D" id="3.30.590.10">
    <property type="entry name" value="Glutamine synthetase/guanido kinase, catalytic domain"/>
    <property type="match status" value="1"/>
</dbReference>
<dbReference type="SUPFAM" id="SSF55931">
    <property type="entry name" value="Glutamine synthetase/guanido kinase"/>
    <property type="match status" value="1"/>
</dbReference>
<evidence type="ECO:0000259" key="3">
    <source>
        <dbReference type="PROSITE" id="PS51987"/>
    </source>
</evidence>
<dbReference type="Pfam" id="PF18318">
    <property type="entry name" value="Gln-synt_C-ter"/>
    <property type="match status" value="1"/>
</dbReference>
<dbReference type="AlphaFoldDB" id="A0A813H1C6"/>
<organism evidence="4 5">
    <name type="scientific">Polarella glacialis</name>
    <name type="common">Dinoflagellate</name>
    <dbReference type="NCBI Taxonomy" id="89957"/>
    <lineage>
        <taxon>Eukaryota</taxon>
        <taxon>Sar</taxon>
        <taxon>Alveolata</taxon>
        <taxon>Dinophyceae</taxon>
        <taxon>Suessiales</taxon>
        <taxon>Suessiaceae</taxon>
        <taxon>Polarella</taxon>
    </lineage>
</organism>
<dbReference type="PANTHER" id="PTHR42974:SF1">
    <property type="entry name" value="TYPE-3 GLUTAMINE SYNTHETASE"/>
    <property type="match status" value="1"/>
</dbReference>
<dbReference type="InterPro" id="IPR014746">
    <property type="entry name" value="Gln_synth/guanido_kin_cat_dom"/>
</dbReference>
<dbReference type="InterPro" id="IPR052725">
    <property type="entry name" value="GS_Type-3"/>
</dbReference>
<dbReference type="EMBL" id="CAJNNV010030133">
    <property type="protein sequence ID" value="CAE8631461.1"/>
    <property type="molecule type" value="Genomic_DNA"/>
</dbReference>
<dbReference type="InterPro" id="IPR008146">
    <property type="entry name" value="Gln_synth_cat_dom"/>
</dbReference>
<name>A0A813H1C6_POLGL</name>
<dbReference type="PROSITE" id="PS00181">
    <property type="entry name" value="GLNA_ATP"/>
    <property type="match status" value="1"/>
</dbReference>
<dbReference type="PROSITE" id="PS51987">
    <property type="entry name" value="GS_CATALYTIC"/>
    <property type="match status" value="1"/>
</dbReference>
<dbReference type="PANTHER" id="PTHR42974">
    <property type="entry name" value="GLUTAMINE SYNTHETASE"/>
    <property type="match status" value="1"/>
</dbReference>